<dbReference type="InterPro" id="IPR036259">
    <property type="entry name" value="MFS_trans_sf"/>
</dbReference>
<keyword evidence="1" id="KW-1133">Transmembrane helix</keyword>
<sequence length="113" mass="11602">MSKSFVGLAIGSALGPIVAAILVLGQVGQTVIKLAMANSVSQTLSPEHSGAGMGLLSLMNFISGGIATGVYGKLIDLGADQHWNPLHLFGVGSLYSNLFLLLAVLHGVCWPSI</sequence>
<feature type="transmembrane region" description="Helical" evidence="1">
    <location>
        <begin position="86"/>
        <end position="108"/>
    </location>
</feature>
<dbReference type="EMBL" id="BOVK01000013">
    <property type="protein sequence ID" value="GIQ68114.1"/>
    <property type="molecule type" value="Genomic_DNA"/>
</dbReference>
<keyword evidence="3" id="KW-1185">Reference proteome</keyword>
<proteinExistence type="predicted"/>
<evidence type="ECO:0000313" key="2">
    <source>
        <dbReference type="EMBL" id="GIQ68114.1"/>
    </source>
</evidence>
<protein>
    <recommendedName>
        <fullName evidence="4">MFS transporter</fullName>
    </recommendedName>
</protein>
<keyword evidence="1" id="KW-0472">Membrane</keyword>
<gene>
    <name evidence="2" type="ORF">XYCOK13_09380</name>
</gene>
<evidence type="ECO:0008006" key="4">
    <source>
        <dbReference type="Google" id="ProtNLM"/>
    </source>
</evidence>
<organism evidence="2 3">
    <name type="scientific">Xylanibacillus composti</name>
    <dbReference type="NCBI Taxonomy" id="1572762"/>
    <lineage>
        <taxon>Bacteria</taxon>
        <taxon>Bacillati</taxon>
        <taxon>Bacillota</taxon>
        <taxon>Bacilli</taxon>
        <taxon>Bacillales</taxon>
        <taxon>Paenibacillaceae</taxon>
        <taxon>Xylanibacillus</taxon>
    </lineage>
</organism>
<accession>A0A8J4GZM7</accession>
<name>A0A8J4GZM7_9BACL</name>
<evidence type="ECO:0000313" key="3">
    <source>
        <dbReference type="Proteomes" id="UP000677918"/>
    </source>
</evidence>
<dbReference type="SUPFAM" id="SSF103473">
    <property type="entry name" value="MFS general substrate transporter"/>
    <property type="match status" value="1"/>
</dbReference>
<comment type="caution">
    <text evidence="2">The sequence shown here is derived from an EMBL/GenBank/DDBJ whole genome shotgun (WGS) entry which is preliminary data.</text>
</comment>
<dbReference type="AlphaFoldDB" id="A0A8J4GZM7"/>
<dbReference type="RefSeq" id="WP_213410733.1">
    <property type="nucleotide sequence ID" value="NZ_BOVK01000013.1"/>
</dbReference>
<reference evidence="2" key="1">
    <citation type="submission" date="2021-04" db="EMBL/GenBank/DDBJ databases">
        <title>Draft genome sequence of Xylanibacillus composti strain K13.</title>
        <authorList>
            <person name="Uke A."/>
            <person name="Chhe C."/>
            <person name="Baramee S."/>
            <person name="Kosugi A."/>
        </authorList>
    </citation>
    <scope>NUCLEOTIDE SEQUENCE</scope>
    <source>
        <strain evidence="2">K13</strain>
    </source>
</reference>
<dbReference type="Proteomes" id="UP000677918">
    <property type="component" value="Unassembled WGS sequence"/>
</dbReference>
<evidence type="ECO:0000256" key="1">
    <source>
        <dbReference type="SAM" id="Phobius"/>
    </source>
</evidence>
<feature type="transmembrane region" description="Helical" evidence="1">
    <location>
        <begin position="51"/>
        <end position="74"/>
    </location>
</feature>
<keyword evidence="1" id="KW-0812">Transmembrane</keyword>